<evidence type="ECO:0000256" key="1">
    <source>
        <dbReference type="ARBA" id="ARBA00004651"/>
    </source>
</evidence>
<gene>
    <name evidence="8" type="ORF">SAMN04488056_1108</name>
</gene>
<accession>A0A1I5IVM6</accession>
<feature type="transmembrane region" description="Helical" evidence="7">
    <location>
        <begin position="42"/>
        <end position="61"/>
    </location>
</feature>
<feature type="transmembrane region" description="Helical" evidence="7">
    <location>
        <begin position="73"/>
        <end position="91"/>
    </location>
</feature>
<evidence type="ECO:0000256" key="7">
    <source>
        <dbReference type="SAM" id="Phobius"/>
    </source>
</evidence>
<keyword evidence="5 7" id="KW-1133">Transmembrane helix</keyword>
<evidence type="ECO:0000256" key="3">
    <source>
        <dbReference type="ARBA" id="ARBA00022475"/>
    </source>
</evidence>
<feature type="transmembrane region" description="Helical" evidence="7">
    <location>
        <begin position="222"/>
        <end position="239"/>
    </location>
</feature>
<proteinExistence type="inferred from homology"/>
<dbReference type="EMBL" id="FOVR01000010">
    <property type="protein sequence ID" value="SFO64577.1"/>
    <property type="molecule type" value="Genomic_DNA"/>
</dbReference>
<evidence type="ECO:0000256" key="6">
    <source>
        <dbReference type="ARBA" id="ARBA00023136"/>
    </source>
</evidence>
<feature type="transmembrane region" description="Helical" evidence="7">
    <location>
        <begin position="190"/>
        <end position="216"/>
    </location>
</feature>
<evidence type="ECO:0000256" key="4">
    <source>
        <dbReference type="ARBA" id="ARBA00022692"/>
    </source>
</evidence>
<feature type="transmembrane region" description="Helical" evidence="7">
    <location>
        <begin position="260"/>
        <end position="285"/>
    </location>
</feature>
<dbReference type="OrthoDB" id="5393513at2"/>
<sequence>MRIWHYTQSILPGFFLCCFITLLAYGVEWVEIQLTGHRFMDALVFSIILGTAVHSILGLNPIFKKGVNFSAKYLLELAIVLLGASVSLTIIQTLGPLLLLVVIVIVTIAIITSYTVGRLLGLPEKQALLVACGNSICGNSAIVAVAPVIEADSDDIASAIAFSATLGIIVVLALPAFANAFAIDPHRFGIFAGMTVYAVPQVLAATAPVSTISVHYGTLVKLMRVLMLGPVILVLGFRTGRKAELAAERSTGKSLKFRQLVPWFIIGFFLMIALQSLGAIPTAVMPPIKEVTTLLTILSMAGLGLMVDVKSVFASSGRVLATGALSILFLGALGALAIALLSL</sequence>
<keyword evidence="4 7" id="KW-0812">Transmembrane</keyword>
<keyword evidence="3" id="KW-1003">Cell membrane</keyword>
<dbReference type="RefSeq" id="WP_090074164.1">
    <property type="nucleotide sequence ID" value="NZ_FOVR01000010.1"/>
</dbReference>
<dbReference type="GO" id="GO:0005886">
    <property type="term" value="C:plasma membrane"/>
    <property type="evidence" value="ECO:0007669"/>
    <property type="project" value="UniProtKB-SubCell"/>
</dbReference>
<dbReference type="PANTHER" id="PTHR30106:SF2">
    <property type="entry name" value="UPF0324 INNER MEMBRANE PROTEIN YEIH"/>
    <property type="match status" value="1"/>
</dbReference>
<evidence type="ECO:0000313" key="9">
    <source>
        <dbReference type="Proteomes" id="UP000199236"/>
    </source>
</evidence>
<feature type="transmembrane region" description="Helical" evidence="7">
    <location>
        <begin position="291"/>
        <end position="307"/>
    </location>
</feature>
<dbReference type="AlphaFoldDB" id="A0A1I5IVM6"/>
<feature type="transmembrane region" description="Helical" evidence="7">
    <location>
        <begin position="319"/>
        <end position="341"/>
    </location>
</feature>
<comment type="similarity">
    <text evidence="2">Belongs to the UPF0324 family.</text>
</comment>
<dbReference type="Proteomes" id="UP000199236">
    <property type="component" value="Unassembled WGS sequence"/>
</dbReference>
<reference evidence="8 9" key="1">
    <citation type="submission" date="2016-10" db="EMBL/GenBank/DDBJ databases">
        <authorList>
            <person name="de Groot N.N."/>
        </authorList>
    </citation>
    <scope>NUCLEOTIDE SEQUENCE [LARGE SCALE GENOMIC DNA]</scope>
    <source>
        <strain evidence="8 9">CGMCC 1.9157</strain>
    </source>
</reference>
<feature type="transmembrane region" description="Helical" evidence="7">
    <location>
        <begin position="156"/>
        <end position="178"/>
    </location>
</feature>
<feature type="transmembrane region" description="Helical" evidence="7">
    <location>
        <begin position="128"/>
        <end position="150"/>
    </location>
</feature>
<evidence type="ECO:0000256" key="2">
    <source>
        <dbReference type="ARBA" id="ARBA00007977"/>
    </source>
</evidence>
<dbReference type="InterPro" id="IPR018383">
    <property type="entry name" value="UPF0324_pro"/>
</dbReference>
<name>A0A1I5IVM6_9HYPH</name>
<evidence type="ECO:0000313" key="8">
    <source>
        <dbReference type="EMBL" id="SFO64577.1"/>
    </source>
</evidence>
<organism evidence="8 9">
    <name type="scientific">Cohaesibacter marisflavi</name>
    <dbReference type="NCBI Taxonomy" id="655353"/>
    <lineage>
        <taxon>Bacteria</taxon>
        <taxon>Pseudomonadati</taxon>
        <taxon>Pseudomonadota</taxon>
        <taxon>Alphaproteobacteria</taxon>
        <taxon>Hyphomicrobiales</taxon>
        <taxon>Cohaesibacteraceae</taxon>
    </lineage>
</organism>
<evidence type="ECO:0000256" key="5">
    <source>
        <dbReference type="ARBA" id="ARBA00022989"/>
    </source>
</evidence>
<protein>
    <submittedName>
        <fullName evidence="8">Conserved hypothetical integral membrane protein</fullName>
    </submittedName>
</protein>
<keyword evidence="9" id="KW-1185">Reference proteome</keyword>
<keyword evidence="6 7" id="KW-0472">Membrane</keyword>
<comment type="subcellular location">
    <subcellularLocation>
        <location evidence="1">Cell membrane</location>
        <topology evidence="1">Multi-pass membrane protein</topology>
    </subcellularLocation>
</comment>
<dbReference type="PANTHER" id="PTHR30106">
    <property type="entry name" value="INNER MEMBRANE PROTEIN YEIH-RELATED"/>
    <property type="match status" value="1"/>
</dbReference>
<dbReference type="Pfam" id="PF03601">
    <property type="entry name" value="Cons_hypoth698"/>
    <property type="match status" value="1"/>
</dbReference>
<feature type="transmembrane region" description="Helical" evidence="7">
    <location>
        <begin position="97"/>
        <end position="116"/>
    </location>
</feature>